<dbReference type="InterPro" id="IPR002882">
    <property type="entry name" value="CofD"/>
</dbReference>
<dbReference type="HAMAP" id="MF_00973">
    <property type="entry name" value="Gluconeogen_factor"/>
    <property type="match status" value="1"/>
</dbReference>
<dbReference type="InterPro" id="IPR010119">
    <property type="entry name" value="Gluconeogen_factor"/>
</dbReference>
<gene>
    <name evidence="4" type="primary">yvcK</name>
    <name evidence="4" type="ORF">PQ472_08535</name>
</gene>
<dbReference type="SUPFAM" id="SSF142338">
    <property type="entry name" value="CofD-like"/>
    <property type="match status" value="1"/>
</dbReference>
<dbReference type="PANTHER" id="PTHR30135:SF3">
    <property type="entry name" value="GLUCONEOGENESIS FACTOR-RELATED"/>
    <property type="match status" value="1"/>
</dbReference>
<dbReference type="Pfam" id="PF01933">
    <property type="entry name" value="CofD"/>
    <property type="match status" value="1"/>
</dbReference>
<proteinExistence type="inferred from homology"/>
<accession>A0ABY7WSJ9</accession>
<dbReference type="InterPro" id="IPR038136">
    <property type="entry name" value="CofD-like_dom_sf"/>
</dbReference>
<dbReference type="Gene3D" id="3.40.50.10680">
    <property type="entry name" value="CofD-like domains"/>
    <property type="match status" value="1"/>
</dbReference>
<comment type="similarity">
    <text evidence="1">Belongs to the heat shock protein 70 family.</text>
</comment>
<dbReference type="EMBL" id="CP117884">
    <property type="protein sequence ID" value="WDF81967.1"/>
    <property type="molecule type" value="Genomic_DNA"/>
</dbReference>
<keyword evidence="5" id="KW-1185">Reference proteome</keyword>
<comment type="function">
    <text evidence="3">Required for morphogenesis under gluconeogenic growth conditions.</text>
</comment>
<protein>
    <recommendedName>
        <fullName evidence="3">Putative gluconeogenesis factor</fullName>
    </recommendedName>
</protein>
<dbReference type="RefSeq" id="WP_274259099.1">
    <property type="nucleotide sequence ID" value="NZ_CP117884.1"/>
</dbReference>
<dbReference type="NCBIfam" id="TIGR01826">
    <property type="entry name" value="CofD_related"/>
    <property type="match status" value="1"/>
</dbReference>
<sequence>MSNADHKFIRVIKGRRPKVVVIGGGTGLPVVVKSLHDQHADVTAVVTVADDGGSSGIIRDYINVVPPGDIRNVLVALSDMPAVQRDIFQYRFNSKDSFFAGHAIGNLIIAALSEMRGGIFEAVQELSDMMQVDGHVYPASNTPLTLHARFKDGSEVAGEAEITAAGKQIDTVSVTRSNDGEQPVAEPEIIQAIMDADVVVLGPGSLFTSILPNLMIHNLGDAVLKTQAEVIYIVNIMTQKGETDNFTDADHVRVLNRHMKENFVDTVLVNIEKVPAGSLDEDKYVEISKPVRSDYQGLRDMGCRVISSDFLELRDGGVFHDGRKVAQEIMNLAFQSHLKKGR</sequence>
<organism evidence="4 5">
    <name type="scientific">Lacticaseibacillus pabuli</name>
    <dbReference type="NCBI Taxonomy" id="3025672"/>
    <lineage>
        <taxon>Bacteria</taxon>
        <taxon>Bacillati</taxon>
        <taxon>Bacillota</taxon>
        <taxon>Bacilli</taxon>
        <taxon>Lactobacillales</taxon>
        <taxon>Lactobacillaceae</taxon>
        <taxon>Lacticaseibacillus</taxon>
    </lineage>
</organism>
<evidence type="ECO:0000313" key="4">
    <source>
        <dbReference type="EMBL" id="WDF81967.1"/>
    </source>
</evidence>
<dbReference type="Proteomes" id="UP001220377">
    <property type="component" value="Chromosome"/>
</dbReference>
<evidence type="ECO:0000313" key="5">
    <source>
        <dbReference type="Proteomes" id="UP001220377"/>
    </source>
</evidence>
<comment type="similarity">
    <text evidence="3">Belongs to the gluconeogenesis factor family.</text>
</comment>
<comment type="subcellular location">
    <subcellularLocation>
        <location evidence="3">Cytoplasm</location>
    </subcellularLocation>
</comment>
<evidence type="ECO:0000256" key="1">
    <source>
        <dbReference type="ARBA" id="ARBA00007381"/>
    </source>
</evidence>
<evidence type="ECO:0000256" key="2">
    <source>
        <dbReference type="ARBA" id="ARBA00022490"/>
    </source>
</evidence>
<dbReference type="PANTHER" id="PTHR30135">
    <property type="entry name" value="UNCHARACTERIZED PROTEIN YVCK-RELATED"/>
    <property type="match status" value="1"/>
</dbReference>
<reference evidence="4 5" key="1">
    <citation type="submission" date="2023-02" db="EMBL/GenBank/DDBJ databases">
        <title>Genome sequence of Lacticaseibacillus sp. KACC 23028.</title>
        <authorList>
            <person name="Kim S."/>
            <person name="Heo J."/>
            <person name="Kwon S.-W."/>
        </authorList>
    </citation>
    <scope>NUCLEOTIDE SEQUENCE [LARGE SCALE GENOMIC DNA]</scope>
    <source>
        <strain evidence="4 5">KACC 23028</strain>
    </source>
</reference>
<dbReference type="PROSITE" id="PS01036">
    <property type="entry name" value="HSP70_3"/>
    <property type="match status" value="1"/>
</dbReference>
<dbReference type="InterPro" id="IPR018181">
    <property type="entry name" value="Heat_shock_70_CS"/>
</dbReference>
<keyword evidence="2 3" id="KW-0963">Cytoplasm</keyword>
<evidence type="ECO:0000256" key="3">
    <source>
        <dbReference type="HAMAP-Rule" id="MF_00973"/>
    </source>
</evidence>
<name>A0ABY7WSJ9_9LACO</name>
<dbReference type="CDD" id="cd07187">
    <property type="entry name" value="YvcK_like"/>
    <property type="match status" value="1"/>
</dbReference>